<dbReference type="InterPro" id="IPR052571">
    <property type="entry name" value="Mt_RNA_Methyltransferase"/>
</dbReference>
<evidence type="ECO:0000256" key="7">
    <source>
        <dbReference type="ARBA" id="ARBA00045681"/>
    </source>
</evidence>
<dbReference type="GO" id="GO:0051536">
    <property type="term" value="F:iron-sulfur cluster binding"/>
    <property type="evidence" value="ECO:0007669"/>
    <property type="project" value="UniProtKB-KW"/>
</dbReference>
<dbReference type="GO" id="GO:0008168">
    <property type="term" value="F:methyltransferase activity"/>
    <property type="evidence" value="ECO:0007669"/>
    <property type="project" value="InterPro"/>
</dbReference>
<keyword evidence="6" id="KW-0496">Mitochondrion</keyword>
<dbReference type="PANTHER" id="PTHR13184:SF5">
    <property type="entry name" value="METHYLTRANSFERASE-LIKE PROTEIN 17, MITOCHONDRIAL"/>
    <property type="match status" value="1"/>
</dbReference>
<evidence type="ECO:0000256" key="3">
    <source>
        <dbReference type="ARBA" id="ARBA00022946"/>
    </source>
</evidence>
<comment type="subcellular location">
    <subcellularLocation>
        <location evidence="1">Mitochondrion</location>
    </subcellularLocation>
</comment>
<sequence length="273" mass="30516">MPTTYGVTYNVLNELARRMPTFSPASVLDFGTGPGTGIWAAASIWNDEEGKRALERCMGVDVSESMLRLAEELLTERPASLANTELVFRRYLSYNVNNPPYDLTVAAFTLGDMSSDAVRQSTLEALWKQTSDVLVLIDRGTPEGFRLISEARSWLLDGSMAAESPCHVVAPRIQRPTFMIRAKQAKNNYEDTKYSYLIVRKGKRPTALVQPSTSTVERGYLQRMTIPKSQGKLPYRDARKSLWGDLFPHPPKKPARTRVASMVEATEAIGDEH</sequence>
<reference evidence="9" key="1">
    <citation type="journal article" date="2018" name="Nat. Microbiol.">
        <title>Leveraging single-cell genomics to expand the fungal tree of life.</title>
        <authorList>
            <person name="Ahrendt S.R."/>
            <person name="Quandt C.A."/>
            <person name="Ciobanu D."/>
            <person name="Clum A."/>
            <person name="Salamov A."/>
            <person name="Andreopoulos B."/>
            <person name="Cheng J.F."/>
            <person name="Woyke T."/>
            <person name="Pelin A."/>
            <person name="Henrissat B."/>
            <person name="Reynolds N.K."/>
            <person name="Benny G.L."/>
            <person name="Smith M.E."/>
            <person name="James T.Y."/>
            <person name="Grigoriev I.V."/>
        </authorList>
    </citation>
    <scope>NUCLEOTIDE SEQUENCE [LARGE SCALE GENOMIC DNA]</scope>
    <source>
        <strain evidence="9">Benny S71-1</strain>
    </source>
</reference>
<dbReference type="GO" id="GO:0005763">
    <property type="term" value="C:mitochondrial small ribosomal subunit"/>
    <property type="evidence" value="ECO:0007669"/>
    <property type="project" value="TreeGrafter"/>
</dbReference>
<dbReference type="InterPro" id="IPR015324">
    <property type="entry name" value="Ribosomal_Rsm22-like"/>
</dbReference>
<gene>
    <name evidence="8" type="ORF">SYNPS1DRAFT_21021</name>
</gene>
<dbReference type="PANTHER" id="PTHR13184">
    <property type="entry name" value="37S RIBOSOMAL PROTEIN S22"/>
    <property type="match status" value="1"/>
</dbReference>
<proteinExistence type="predicted"/>
<dbReference type="OrthoDB" id="421327at2759"/>
<comment type="function">
    <text evidence="7">Mitochondrial ribosome (mitoribosome) assembly factor. Binds at the interface of the head and body domains of the mitochondrial small ribosomal subunit (mt-SSU), occluding the mRNA channel and preventing compaction of the head domain towards the body. Probable inactive methyltransferase: retains the characteristic folding and ability to bind S-adenosyl-L-methionine, but it probably lost its methyltransferase activity.</text>
</comment>
<dbReference type="SUPFAM" id="SSF53335">
    <property type="entry name" value="S-adenosyl-L-methionine-dependent methyltransferases"/>
    <property type="match status" value="1"/>
</dbReference>
<dbReference type="Proteomes" id="UP000278143">
    <property type="component" value="Unassembled WGS sequence"/>
</dbReference>
<evidence type="ECO:0000256" key="5">
    <source>
        <dbReference type="ARBA" id="ARBA00023014"/>
    </source>
</evidence>
<accession>A0A4P9Z4R2</accession>
<keyword evidence="4" id="KW-0408">Iron</keyword>
<dbReference type="GO" id="GO:0046872">
    <property type="term" value="F:metal ion binding"/>
    <property type="evidence" value="ECO:0007669"/>
    <property type="project" value="UniProtKB-KW"/>
</dbReference>
<evidence type="ECO:0000313" key="8">
    <source>
        <dbReference type="EMBL" id="RKP27455.1"/>
    </source>
</evidence>
<dbReference type="Gene3D" id="3.40.50.150">
    <property type="entry name" value="Vaccinia Virus protein VP39"/>
    <property type="match status" value="1"/>
</dbReference>
<evidence type="ECO:0000313" key="9">
    <source>
        <dbReference type="Proteomes" id="UP000278143"/>
    </source>
</evidence>
<dbReference type="EMBL" id="KZ989203">
    <property type="protein sequence ID" value="RKP27455.1"/>
    <property type="molecule type" value="Genomic_DNA"/>
</dbReference>
<organism evidence="8 9">
    <name type="scientific">Syncephalis pseudoplumigaleata</name>
    <dbReference type="NCBI Taxonomy" id="1712513"/>
    <lineage>
        <taxon>Eukaryota</taxon>
        <taxon>Fungi</taxon>
        <taxon>Fungi incertae sedis</taxon>
        <taxon>Zoopagomycota</taxon>
        <taxon>Zoopagomycotina</taxon>
        <taxon>Zoopagomycetes</taxon>
        <taxon>Zoopagales</taxon>
        <taxon>Piptocephalidaceae</taxon>
        <taxon>Syncephalis</taxon>
    </lineage>
</organism>
<evidence type="ECO:0000256" key="6">
    <source>
        <dbReference type="ARBA" id="ARBA00023128"/>
    </source>
</evidence>
<dbReference type="InterPro" id="IPR029063">
    <property type="entry name" value="SAM-dependent_MTases_sf"/>
</dbReference>
<keyword evidence="3" id="KW-0809">Transit peptide</keyword>
<dbReference type="Pfam" id="PF09243">
    <property type="entry name" value="Rsm22"/>
    <property type="match status" value="1"/>
</dbReference>
<evidence type="ECO:0000256" key="4">
    <source>
        <dbReference type="ARBA" id="ARBA00023004"/>
    </source>
</evidence>
<keyword evidence="5" id="KW-0411">Iron-sulfur</keyword>
<dbReference type="GO" id="GO:0003735">
    <property type="term" value="F:structural constituent of ribosome"/>
    <property type="evidence" value="ECO:0007669"/>
    <property type="project" value="TreeGrafter"/>
</dbReference>
<dbReference type="AlphaFoldDB" id="A0A4P9Z4R2"/>
<evidence type="ECO:0000256" key="1">
    <source>
        <dbReference type="ARBA" id="ARBA00004173"/>
    </source>
</evidence>
<protein>
    <submittedName>
        <fullName evidence="8">Mitochondrial small ribosomal subunit Rsm22-domain-containing protein</fullName>
    </submittedName>
</protein>
<dbReference type="GO" id="GO:0006412">
    <property type="term" value="P:translation"/>
    <property type="evidence" value="ECO:0007669"/>
    <property type="project" value="InterPro"/>
</dbReference>
<evidence type="ECO:0000256" key="2">
    <source>
        <dbReference type="ARBA" id="ARBA00022723"/>
    </source>
</evidence>
<keyword evidence="9" id="KW-1185">Reference proteome</keyword>
<keyword evidence="2" id="KW-0479">Metal-binding</keyword>
<name>A0A4P9Z4R2_9FUNG</name>